<keyword evidence="6" id="KW-0238">DNA-binding</keyword>
<dbReference type="FunFam" id="3.30.160.60:FF:000013">
    <property type="entry name" value="Putative zinc finger E-box-binding homeobox 2"/>
    <property type="match status" value="1"/>
</dbReference>
<dbReference type="GO" id="GO:0045892">
    <property type="term" value="P:negative regulation of DNA-templated transcription"/>
    <property type="evidence" value="ECO:0007669"/>
    <property type="project" value="UniProtKB-ARBA"/>
</dbReference>
<proteinExistence type="predicted"/>
<feature type="domain" description="C2H2-type" evidence="10">
    <location>
        <begin position="220"/>
        <end position="247"/>
    </location>
</feature>
<feature type="region of interest" description="Disordered" evidence="9">
    <location>
        <begin position="323"/>
        <end position="342"/>
    </location>
</feature>
<feature type="domain" description="C2H2-type" evidence="10">
    <location>
        <begin position="190"/>
        <end position="218"/>
    </location>
</feature>
<dbReference type="InterPro" id="IPR051574">
    <property type="entry name" value="ZnF_E-box_Homeobox"/>
</dbReference>
<reference evidence="11" key="1">
    <citation type="submission" date="2019-06" db="EMBL/GenBank/DDBJ databases">
        <authorList>
            <consortium name="Wellcome Sanger Institute Data Sharing"/>
        </authorList>
    </citation>
    <scope>NUCLEOTIDE SEQUENCE [LARGE SCALE GENOMIC DNA]</scope>
</reference>
<evidence type="ECO:0000256" key="2">
    <source>
        <dbReference type="ARBA" id="ARBA00022723"/>
    </source>
</evidence>
<dbReference type="GO" id="GO:0000981">
    <property type="term" value="F:DNA-binding transcription factor activity, RNA polymerase II-specific"/>
    <property type="evidence" value="ECO:0007669"/>
    <property type="project" value="TreeGrafter"/>
</dbReference>
<dbReference type="GO" id="GO:0000978">
    <property type="term" value="F:RNA polymerase II cis-regulatory region sequence-specific DNA binding"/>
    <property type="evidence" value="ECO:0007669"/>
    <property type="project" value="TreeGrafter"/>
</dbReference>
<keyword evidence="12" id="KW-1185">Reference proteome</keyword>
<sequence length="492" mass="55791">MADGPRCKRRKQANPRRNNVTNYNNVVEAGSDSDDEDKLHIVEEEGSVADGADCDSTLPDDEHPRGRCWDQGEMFVFCAAEHVITQAWASVTPTLTVTRLDNHISYPKAEVSWTLNNSCVSVRLLSVKEDCVSDAEDDGSTDALVEEMLQQGDTAVIYPEAPEDELQRLGTPDASVHDENGTPDSFSQLLTCPYCSRGYKRYSSLKEHIKYRHEKTEDTFSCSECSYTFAYRAQLDRHMTAHKAGRDQRHITQSAGNRKFKCTECGKAFKYKHHLKEHLRIHSGEKPYECSNCKKRFSHSGSYSSHISSKKCISVISVNGRPRIGNPKTQAQGPSPVLPSSPSVLRTQIREKLEHSKPLQEQLPLNQIKTEPVDYEYKPTLEQTRGRNGRSFLPSMHIPPAVSAFQPFPRVFFFIHIISYGRTATAAVRQQCKPSLPTMHIATKFRRCPSDLSALFVNIWSVYGGSHFKTVHRREIQVSNHRKTYRFVILRI</sequence>
<dbReference type="GO" id="GO:0005634">
    <property type="term" value="C:nucleus"/>
    <property type="evidence" value="ECO:0007669"/>
    <property type="project" value="UniProtKB-SubCell"/>
</dbReference>
<dbReference type="FunFam" id="3.30.160.60:FF:000082">
    <property type="entry name" value="Putative zinc finger E-box-binding homeobox 2"/>
    <property type="match status" value="1"/>
</dbReference>
<feature type="domain" description="C2H2-type" evidence="10">
    <location>
        <begin position="260"/>
        <end position="287"/>
    </location>
</feature>
<keyword evidence="5" id="KW-0862">Zinc</keyword>
<reference evidence="11" key="3">
    <citation type="submission" date="2025-09" db="UniProtKB">
        <authorList>
            <consortium name="Ensembl"/>
        </authorList>
    </citation>
    <scope>IDENTIFICATION</scope>
</reference>
<dbReference type="Proteomes" id="UP000472271">
    <property type="component" value="Chromosome 20"/>
</dbReference>
<evidence type="ECO:0000256" key="6">
    <source>
        <dbReference type="ARBA" id="ARBA00023125"/>
    </source>
</evidence>
<feature type="region of interest" description="Disordered" evidence="9">
    <location>
        <begin position="1"/>
        <end position="37"/>
    </location>
</feature>
<evidence type="ECO:0000256" key="8">
    <source>
        <dbReference type="PROSITE-ProRule" id="PRU00042"/>
    </source>
</evidence>
<evidence type="ECO:0000313" key="11">
    <source>
        <dbReference type="Ensembl" id="ENSSORP00005035062.1"/>
    </source>
</evidence>
<evidence type="ECO:0000313" key="12">
    <source>
        <dbReference type="Proteomes" id="UP000472271"/>
    </source>
</evidence>
<comment type="subcellular location">
    <subcellularLocation>
        <location evidence="1">Nucleus</location>
    </subcellularLocation>
</comment>
<feature type="domain" description="C2H2-type" evidence="10">
    <location>
        <begin position="288"/>
        <end position="322"/>
    </location>
</feature>
<dbReference type="InterPro" id="IPR013087">
    <property type="entry name" value="Znf_C2H2_type"/>
</dbReference>
<dbReference type="PANTHER" id="PTHR24391">
    <property type="entry name" value="HISTONE H4 TRANSCRIPTION FACTOR-RELATED"/>
    <property type="match status" value="1"/>
</dbReference>
<evidence type="ECO:0000256" key="4">
    <source>
        <dbReference type="ARBA" id="ARBA00022771"/>
    </source>
</evidence>
<dbReference type="Ensembl" id="ENSSORT00005035992.1">
    <property type="protein sequence ID" value="ENSSORP00005035062.1"/>
    <property type="gene ID" value="ENSSORG00005016527.1"/>
</dbReference>
<evidence type="ECO:0000259" key="10">
    <source>
        <dbReference type="PROSITE" id="PS50157"/>
    </source>
</evidence>
<reference evidence="11" key="2">
    <citation type="submission" date="2025-08" db="UniProtKB">
        <authorList>
            <consortium name="Ensembl"/>
        </authorList>
    </citation>
    <scope>IDENTIFICATION</scope>
</reference>
<evidence type="ECO:0000256" key="5">
    <source>
        <dbReference type="ARBA" id="ARBA00022833"/>
    </source>
</evidence>
<dbReference type="SUPFAM" id="SSF57667">
    <property type="entry name" value="beta-beta-alpha zinc fingers"/>
    <property type="match status" value="2"/>
</dbReference>
<keyword evidence="7" id="KW-0539">Nucleus</keyword>
<dbReference type="SMART" id="SM00355">
    <property type="entry name" value="ZnF_C2H2"/>
    <property type="match status" value="4"/>
</dbReference>
<dbReference type="Gene3D" id="3.30.160.60">
    <property type="entry name" value="Classic Zinc Finger"/>
    <property type="match status" value="3"/>
</dbReference>
<keyword evidence="3" id="KW-0677">Repeat</keyword>
<protein>
    <recommendedName>
        <fullName evidence="10">C2H2-type domain-containing protein</fullName>
    </recommendedName>
</protein>
<dbReference type="GO" id="GO:0008270">
    <property type="term" value="F:zinc ion binding"/>
    <property type="evidence" value="ECO:0007669"/>
    <property type="project" value="UniProtKB-KW"/>
</dbReference>
<feature type="compositionally biased region" description="Low complexity" evidence="9">
    <location>
        <begin position="18"/>
        <end position="27"/>
    </location>
</feature>
<dbReference type="Pfam" id="PF00096">
    <property type="entry name" value="zf-C2H2"/>
    <property type="match status" value="4"/>
</dbReference>
<evidence type="ECO:0000256" key="7">
    <source>
        <dbReference type="ARBA" id="ARBA00023242"/>
    </source>
</evidence>
<evidence type="ECO:0000256" key="3">
    <source>
        <dbReference type="ARBA" id="ARBA00022737"/>
    </source>
</evidence>
<dbReference type="InterPro" id="IPR036236">
    <property type="entry name" value="Znf_C2H2_sf"/>
</dbReference>
<gene>
    <name evidence="11" type="primary">zeb1b</name>
</gene>
<evidence type="ECO:0000256" key="1">
    <source>
        <dbReference type="ARBA" id="ARBA00004123"/>
    </source>
</evidence>
<keyword evidence="2" id="KW-0479">Metal-binding</keyword>
<dbReference type="PANTHER" id="PTHR24391:SF17">
    <property type="entry name" value="ZINC FINGER E-BOX-BINDING HOMEOBOX 1"/>
    <property type="match status" value="1"/>
</dbReference>
<organism evidence="11 12">
    <name type="scientific">Sphaeramia orbicularis</name>
    <name type="common">orbiculate cardinalfish</name>
    <dbReference type="NCBI Taxonomy" id="375764"/>
    <lineage>
        <taxon>Eukaryota</taxon>
        <taxon>Metazoa</taxon>
        <taxon>Chordata</taxon>
        <taxon>Craniata</taxon>
        <taxon>Vertebrata</taxon>
        <taxon>Euteleostomi</taxon>
        <taxon>Actinopterygii</taxon>
        <taxon>Neopterygii</taxon>
        <taxon>Teleostei</taxon>
        <taxon>Neoteleostei</taxon>
        <taxon>Acanthomorphata</taxon>
        <taxon>Gobiaria</taxon>
        <taxon>Kurtiformes</taxon>
        <taxon>Apogonoidei</taxon>
        <taxon>Apogonidae</taxon>
        <taxon>Apogoninae</taxon>
        <taxon>Sphaeramia</taxon>
    </lineage>
</organism>
<name>A0A673B328_9TELE</name>
<dbReference type="PROSITE" id="PS50157">
    <property type="entry name" value="ZINC_FINGER_C2H2_2"/>
    <property type="match status" value="4"/>
</dbReference>
<dbReference type="PROSITE" id="PS00028">
    <property type="entry name" value="ZINC_FINGER_C2H2_1"/>
    <property type="match status" value="3"/>
</dbReference>
<accession>A0A673B328</accession>
<keyword evidence="4 8" id="KW-0863">Zinc-finger</keyword>
<evidence type="ECO:0000256" key="9">
    <source>
        <dbReference type="SAM" id="MobiDB-lite"/>
    </source>
</evidence>
<dbReference type="AlphaFoldDB" id="A0A673B328"/>